<accession>A0A1I8F5J9</accession>
<proteinExistence type="predicted"/>
<evidence type="ECO:0000313" key="3">
    <source>
        <dbReference type="WBParaSite" id="maker-unitig_20737-snap-gene-0.2-mRNA-1"/>
    </source>
</evidence>
<feature type="chain" id="PRO_5009318553" evidence="1">
    <location>
        <begin position="25"/>
        <end position="130"/>
    </location>
</feature>
<keyword evidence="2" id="KW-1185">Reference proteome</keyword>
<evidence type="ECO:0000256" key="1">
    <source>
        <dbReference type="SAM" id="SignalP"/>
    </source>
</evidence>
<protein>
    <submittedName>
        <fullName evidence="3">Dissimilatory nitrite reductase</fullName>
    </submittedName>
</protein>
<reference evidence="3" key="1">
    <citation type="submission" date="2016-11" db="UniProtKB">
        <authorList>
            <consortium name="WormBaseParasite"/>
        </authorList>
    </citation>
    <scope>IDENTIFICATION</scope>
</reference>
<dbReference type="WBParaSite" id="maker-unitig_20737-snap-gene-0.2-mRNA-1">
    <property type="protein sequence ID" value="maker-unitig_20737-snap-gene-0.2-mRNA-1"/>
    <property type="gene ID" value="maker-unitig_20737-snap-gene-0.2"/>
</dbReference>
<feature type="signal peptide" evidence="1">
    <location>
        <begin position="1"/>
        <end position="24"/>
    </location>
</feature>
<keyword evidence="1" id="KW-0732">Signal</keyword>
<sequence>PGCPCDGAAVQLLVRLHLLPGLCAGRLAGRDRRQRVDLRRRQRHVLVHQPGGHDAGGQLLDGGAWGQAAGQGEDLPAAECRPVRRLRRSADAGHLRRATFSLAESDGGPPCSVLTVWAAEAGGVVLEHRG</sequence>
<organism evidence="2 3">
    <name type="scientific">Macrostomum lignano</name>
    <dbReference type="NCBI Taxonomy" id="282301"/>
    <lineage>
        <taxon>Eukaryota</taxon>
        <taxon>Metazoa</taxon>
        <taxon>Spiralia</taxon>
        <taxon>Lophotrochozoa</taxon>
        <taxon>Platyhelminthes</taxon>
        <taxon>Rhabditophora</taxon>
        <taxon>Macrostomorpha</taxon>
        <taxon>Macrostomida</taxon>
        <taxon>Macrostomidae</taxon>
        <taxon>Macrostomum</taxon>
    </lineage>
</organism>
<dbReference type="Proteomes" id="UP000095280">
    <property type="component" value="Unplaced"/>
</dbReference>
<evidence type="ECO:0000313" key="2">
    <source>
        <dbReference type="Proteomes" id="UP000095280"/>
    </source>
</evidence>
<name>A0A1I8F5J9_9PLAT</name>
<dbReference type="AlphaFoldDB" id="A0A1I8F5J9"/>